<reference evidence="4" key="1">
    <citation type="submission" date="2013-05" db="EMBL/GenBank/DDBJ databases">
        <title>The Genome sequence of Mucor circinelloides f. circinelloides 1006PhL.</title>
        <authorList>
            <consortium name="The Broad Institute Genomics Platform"/>
            <person name="Cuomo C."/>
            <person name="Earl A."/>
            <person name="Findley K."/>
            <person name="Lee S.C."/>
            <person name="Walker B."/>
            <person name="Young S."/>
            <person name="Zeng Q."/>
            <person name="Gargeya S."/>
            <person name="Fitzgerald M."/>
            <person name="Haas B."/>
            <person name="Abouelleil A."/>
            <person name="Allen A.W."/>
            <person name="Alvarado L."/>
            <person name="Arachchi H.M."/>
            <person name="Berlin A.M."/>
            <person name="Chapman S.B."/>
            <person name="Gainer-Dewar J."/>
            <person name="Goldberg J."/>
            <person name="Griggs A."/>
            <person name="Gujja S."/>
            <person name="Hansen M."/>
            <person name="Howarth C."/>
            <person name="Imamovic A."/>
            <person name="Ireland A."/>
            <person name="Larimer J."/>
            <person name="McCowan C."/>
            <person name="Murphy C."/>
            <person name="Pearson M."/>
            <person name="Poon T.W."/>
            <person name="Priest M."/>
            <person name="Roberts A."/>
            <person name="Saif S."/>
            <person name="Shea T."/>
            <person name="Sisk P."/>
            <person name="Sykes S."/>
            <person name="Wortman J."/>
            <person name="Nusbaum C."/>
            <person name="Birren B."/>
        </authorList>
    </citation>
    <scope>NUCLEOTIDE SEQUENCE [LARGE SCALE GENOMIC DNA]</scope>
    <source>
        <strain evidence="4">1006PhL</strain>
    </source>
</reference>
<dbReference type="Proteomes" id="UP000014254">
    <property type="component" value="Unassembled WGS sequence"/>
</dbReference>
<sequence>MAPSTATTTQLNGHYANQYPNHNNKLPPLHLPQNKAYTRYAPNFIIALSSLYVFTFVLRYILKKCKKHRDKKLQREKQQLKQAWKNTMAKFELQSKPSLLLYPDSAYNNKEQSNSSSASSLTLNHSSCTSPISRSTTAVHLDINPNKKDCHQPPSPSSSLSSFATTYTAAGNSIQLANHRIVIVPALTEKAASAQKELMNHDARPSRHMFNSNRLIDYWKISNNKRLNLLWQWSVTMGYCEYSHAKDLDAMARQLQRYNLDTSTAVSREGVVLVDE</sequence>
<proteinExistence type="predicted"/>
<dbReference type="OrthoDB" id="2267325at2759"/>
<dbReference type="AlphaFoldDB" id="S2KB01"/>
<dbReference type="EMBL" id="KE123898">
    <property type="protein sequence ID" value="EPB92653.1"/>
    <property type="molecule type" value="Genomic_DNA"/>
</dbReference>
<feature type="compositionally biased region" description="Polar residues" evidence="1">
    <location>
        <begin position="1"/>
        <end position="12"/>
    </location>
</feature>
<name>S2KB01_MUCC1</name>
<evidence type="ECO:0000313" key="3">
    <source>
        <dbReference type="EMBL" id="EPB92653.1"/>
    </source>
</evidence>
<organism evidence="3 4">
    <name type="scientific">Mucor circinelloides f. circinelloides (strain 1006PhL)</name>
    <name type="common">Mucormycosis agent</name>
    <name type="synonym">Calyptromyces circinelloides</name>
    <dbReference type="NCBI Taxonomy" id="1220926"/>
    <lineage>
        <taxon>Eukaryota</taxon>
        <taxon>Fungi</taxon>
        <taxon>Fungi incertae sedis</taxon>
        <taxon>Mucoromycota</taxon>
        <taxon>Mucoromycotina</taxon>
        <taxon>Mucoromycetes</taxon>
        <taxon>Mucorales</taxon>
        <taxon>Mucorineae</taxon>
        <taxon>Mucoraceae</taxon>
        <taxon>Mucor</taxon>
    </lineage>
</organism>
<keyword evidence="2" id="KW-0472">Membrane</keyword>
<evidence type="ECO:0000256" key="1">
    <source>
        <dbReference type="SAM" id="MobiDB-lite"/>
    </source>
</evidence>
<accession>S2KB01</accession>
<keyword evidence="4" id="KW-1185">Reference proteome</keyword>
<dbReference type="VEuPathDB" id="FungiDB:HMPREF1544_00382"/>
<dbReference type="OMA" id="GHYANQY"/>
<keyword evidence="2" id="KW-0812">Transmembrane</keyword>
<dbReference type="InParanoid" id="S2KB01"/>
<evidence type="ECO:0000313" key="4">
    <source>
        <dbReference type="Proteomes" id="UP000014254"/>
    </source>
</evidence>
<feature type="transmembrane region" description="Helical" evidence="2">
    <location>
        <begin position="40"/>
        <end position="62"/>
    </location>
</feature>
<gene>
    <name evidence="3" type="ORF">HMPREF1544_00382</name>
</gene>
<feature type="region of interest" description="Disordered" evidence="1">
    <location>
        <begin position="1"/>
        <end position="27"/>
    </location>
</feature>
<keyword evidence="2" id="KW-1133">Transmembrane helix</keyword>
<evidence type="ECO:0000256" key="2">
    <source>
        <dbReference type="SAM" id="Phobius"/>
    </source>
</evidence>
<protein>
    <submittedName>
        <fullName evidence="3">Uncharacterized protein</fullName>
    </submittedName>
</protein>